<feature type="signal peptide" evidence="3">
    <location>
        <begin position="1"/>
        <end position="23"/>
    </location>
</feature>
<keyword evidence="3" id="KW-0732">Signal</keyword>
<sequence>MQNILKKILLTLLLTQVIAAAHAARVELRWYGHSAFKITTPSGKVLLIDPWITNPANKHGQEDLSGIGKADLILISHGHFDHIGDSVAIAKKTGARLVATFDLGKALTHYGGYPLEQSGMDTLGNFGGELTLLEGEVKIAFIPAVHSSTVTKPQDTQDIRDGGNPGGFLITIKNGPAIYHAGDTDLFSDMSLINKFHKVNIMLVPIGGHFTMGPERAAEAVRLVNPEIVIPMHFGTFPILNGTPESLEKALKVIRSRTRVIPLSVGESIEL</sequence>
<evidence type="ECO:0000256" key="1">
    <source>
        <dbReference type="ARBA" id="ARBA00022801"/>
    </source>
</evidence>
<dbReference type="HAMAP" id="MF_00457">
    <property type="entry name" value="UPF0173"/>
    <property type="match status" value="1"/>
</dbReference>
<evidence type="ECO:0000256" key="3">
    <source>
        <dbReference type="SAM" id="SignalP"/>
    </source>
</evidence>
<evidence type="ECO:0000313" key="5">
    <source>
        <dbReference type="EMBL" id="SPS06492.1"/>
    </source>
</evidence>
<dbReference type="GO" id="GO:0016787">
    <property type="term" value="F:hydrolase activity"/>
    <property type="evidence" value="ECO:0007669"/>
    <property type="project" value="UniProtKB-UniRule"/>
</dbReference>
<keyword evidence="1 2" id="KW-0378">Hydrolase</keyword>
<dbReference type="Gene3D" id="3.60.15.10">
    <property type="entry name" value="Ribonuclease Z/Hydroxyacylglutathione hydrolase-like"/>
    <property type="match status" value="1"/>
</dbReference>
<organism evidence="5">
    <name type="scientific">Candidatus Nitrotoga fabula</name>
    <dbReference type="NCBI Taxonomy" id="2182327"/>
    <lineage>
        <taxon>Bacteria</taxon>
        <taxon>Pseudomonadati</taxon>
        <taxon>Pseudomonadota</taxon>
        <taxon>Betaproteobacteria</taxon>
        <taxon>Nitrosomonadales</taxon>
        <taxon>Gallionellaceae</taxon>
        <taxon>Candidatus Nitrotoga</taxon>
    </lineage>
</organism>
<dbReference type="Pfam" id="PF13483">
    <property type="entry name" value="Lactamase_B_3"/>
    <property type="match status" value="1"/>
</dbReference>
<reference evidence="5" key="1">
    <citation type="submission" date="2018-05" db="EMBL/GenBank/DDBJ databases">
        <authorList>
            <person name="Lanie J.A."/>
            <person name="Ng W.-L."/>
            <person name="Kazmierczak K.M."/>
            <person name="Andrzejewski T.M."/>
            <person name="Davidsen T.M."/>
            <person name="Wayne K.J."/>
            <person name="Tettelin H."/>
            <person name="Glass J.I."/>
            <person name="Rusch D."/>
            <person name="Podicherti R."/>
            <person name="Tsui H.-C.T."/>
            <person name="Winkler M.E."/>
        </authorList>
    </citation>
    <scope>NUCLEOTIDE SEQUENCE</scope>
    <source>
        <strain evidence="5">KNB</strain>
    </source>
</reference>
<dbReference type="PANTHER" id="PTHR43546">
    <property type="entry name" value="UPF0173 METAL-DEPENDENT HYDROLASE MJ1163-RELATED"/>
    <property type="match status" value="1"/>
</dbReference>
<evidence type="ECO:0000259" key="4">
    <source>
        <dbReference type="SMART" id="SM00849"/>
    </source>
</evidence>
<dbReference type="InterPro" id="IPR001279">
    <property type="entry name" value="Metallo-B-lactamas"/>
</dbReference>
<dbReference type="SMART" id="SM00849">
    <property type="entry name" value="Lactamase_B"/>
    <property type="match status" value="1"/>
</dbReference>
<gene>
    <name evidence="5" type="ORF">NITFAB_2085</name>
</gene>
<dbReference type="InterPro" id="IPR050114">
    <property type="entry name" value="UPF0173_UPF0282_UlaG_hydrolase"/>
</dbReference>
<dbReference type="InterPro" id="IPR022877">
    <property type="entry name" value="UPF0173"/>
</dbReference>
<accession>A0A2X0R8R7</accession>
<proteinExistence type="inferred from homology"/>
<feature type="chain" id="PRO_5016153086" description="UPF0173 metal-dependent hydrolase NITFAB_2085" evidence="3">
    <location>
        <begin position="24"/>
        <end position="271"/>
    </location>
</feature>
<dbReference type="AlphaFoldDB" id="A0A2X0R8R7"/>
<protein>
    <recommendedName>
        <fullName evidence="2">UPF0173 metal-dependent hydrolase NITFAB_2085</fullName>
    </recommendedName>
</protein>
<name>A0A2X0R8R7_9PROT</name>
<dbReference type="InterPro" id="IPR036866">
    <property type="entry name" value="RibonucZ/Hydroxyglut_hydro"/>
</dbReference>
<evidence type="ECO:0000256" key="2">
    <source>
        <dbReference type="HAMAP-Rule" id="MF_00457"/>
    </source>
</evidence>
<dbReference type="NCBIfam" id="NF001911">
    <property type="entry name" value="PRK00685.1"/>
    <property type="match status" value="1"/>
</dbReference>
<comment type="similarity">
    <text evidence="2">Belongs to the UPF0173 family.</text>
</comment>
<feature type="domain" description="Metallo-beta-lactamase" evidence="4">
    <location>
        <begin position="32"/>
        <end position="233"/>
    </location>
</feature>
<dbReference type="EMBL" id="LS423452">
    <property type="protein sequence ID" value="SPS06492.1"/>
    <property type="molecule type" value="Genomic_DNA"/>
</dbReference>
<dbReference type="SUPFAM" id="SSF56281">
    <property type="entry name" value="Metallo-hydrolase/oxidoreductase"/>
    <property type="match status" value="1"/>
</dbReference>
<dbReference type="PANTHER" id="PTHR43546:SF3">
    <property type="entry name" value="UPF0173 METAL-DEPENDENT HYDROLASE MJ1163"/>
    <property type="match status" value="1"/>
</dbReference>